<dbReference type="EMBL" id="LCBF01000030">
    <property type="protein sequence ID" value="KKS06526.1"/>
    <property type="molecule type" value="Genomic_DNA"/>
</dbReference>
<organism evidence="3 4">
    <name type="scientific">candidate division WWE3 bacterium GW2011_GWE1_41_27</name>
    <dbReference type="NCBI Taxonomy" id="1619131"/>
    <lineage>
        <taxon>Bacteria</taxon>
        <taxon>Katanobacteria</taxon>
    </lineage>
</organism>
<dbReference type="Proteomes" id="UP000034544">
    <property type="component" value="Unassembled WGS sequence"/>
</dbReference>
<feature type="domain" description="Calcineurin-like phosphoesterase" evidence="2">
    <location>
        <begin position="113"/>
        <end position="206"/>
    </location>
</feature>
<comment type="caution">
    <text evidence="3">The sequence shown here is derived from an EMBL/GenBank/DDBJ whole genome shotgun (WGS) entry which is preliminary data.</text>
</comment>
<evidence type="ECO:0000313" key="3">
    <source>
        <dbReference type="EMBL" id="KKS06526.1"/>
    </source>
</evidence>
<dbReference type="InterPro" id="IPR029052">
    <property type="entry name" value="Metallo-depent_PP-like"/>
</dbReference>
<protein>
    <recommendedName>
        <fullName evidence="2">Calcineurin-like phosphoesterase domain-containing protein</fullName>
    </recommendedName>
</protein>
<evidence type="ECO:0000256" key="1">
    <source>
        <dbReference type="ARBA" id="ARBA00008950"/>
    </source>
</evidence>
<dbReference type="AlphaFoldDB" id="A0A0G0YAA5"/>
<reference evidence="3 4" key="1">
    <citation type="journal article" date="2015" name="Nature">
        <title>rRNA introns, odd ribosomes, and small enigmatic genomes across a large radiation of phyla.</title>
        <authorList>
            <person name="Brown C.T."/>
            <person name="Hug L.A."/>
            <person name="Thomas B.C."/>
            <person name="Sharon I."/>
            <person name="Castelle C.J."/>
            <person name="Singh A."/>
            <person name="Wilkins M.J."/>
            <person name="Williams K.H."/>
            <person name="Banfield J.F."/>
        </authorList>
    </citation>
    <scope>NUCLEOTIDE SEQUENCE [LARGE SCALE GENOMIC DNA]</scope>
</reference>
<dbReference type="Pfam" id="PF12850">
    <property type="entry name" value="Metallophos_2"/>
    <property type="match status" value="1"/>
</dbReference>
<dbReference type="SUPFAM" id="SSF56300">
    <property type="entry name" value="Metallo-dependent phosphatases"/>
    <property type="match status" value="1"/>
</dbReference>
<evidence type="ECO:0000259" key="2">
    <source>
        <dbReference type="Pfam" id="PF12850"/>
    </source>
</evidence>
<evidence type="ECO:0000313" key="4">
    <source>
        <dbReference type="Proteomes" id="UP000034544"/>
    </source>
</evidence>
<comment type="similarity">
    <text evidence="1">Belongs to the metallophosphoesterase superfamily. YfcE family.</text>
</comment>
<gene>
    <name evidence="3" type="ORF">UU59_C0030G0009</name>
</gene>
<sequence>MLGHKTKSKSSSANPFVRFIRSVLSVVVLTALVLGVTLGAKELYAVDSVRFGKISSSLLAKIHVNVDEGQIGEVAGKFAERISQTNLGSGVSSSRPEGEADKSVYAGKDAVAEIAIMSDIHDDAANLNIALEKIRERGIENVFILGDVTGYGDVSSLTKIKDILEGSGVEYFVLPGDHDLADSLDAGNFTSVFGQEYGEVDISGYNFVYFNNAANYTVINPPAISWIEKELPGADFFLLSQPLYTEGLTPYFNNIYMGSSNGEVTDVSLFEKQEAVRSQGELLLSLVRDSPDMKALIAGDHHISSSLVDSKRSSLMHYVVGAITSSLNDYPQKALQSSRFSILSIYQDGSYEVSDIILD</sequence>
<proteinExistence type="inferred from homology"/>
<dbReference type="InterPro" id="IPR024654">
    <property type="entry name" value="Calcineurin-like_PHP_lpxH"/>
</dbReference>
<name>A0A0G0YAA5_UNCKA</name>
<dbReference type="CDD" id="cd00838">
    <property type="entry name" value="MPP_superfamily"/>
    <property type="match status" value="1"/>
</dbReference>
<accession>A0A0G0YAA5</accession>
<dbReference type="Gene3D" id="3.60.21.10">
    <property type="match status" value="1"/>
</dbReference>